<keyword evidence="1" id="KW-0812">Transmembrane</keyword>
<evidence type="ECO:0000256" key="1">
    <source>
        <dbReference type="SAM" id="Phobius"/>
    </source>
</evidence>
<organism evidence="2">
    <name type="scientific">marine metagenome</name>
    <dbReference type="NCBI Taxonomy" id="408172"/>
    <lineage>
        <taxon>unclassified sequences</taxon>
        <taxon>metagenomes</taxon>
        <taxon>ecological metagenomes</taxon>
    </lineage>
</organism>
<feature type="transmembrane region" description="Helical" evidence="1">
    <location>
        <begin position="75"/>
        <end position="92"/>
    </location>
</feature>
<feature type="transmembrane region" description="Helical" evidence="1">
    <location>
        <begin position="12"/>
        <end position="30"/>
    </location>
</feature>
<proteinExistence type="predicted"/>
<feature type="transmembrane region" description="Helical" evidence="1">
    <location>
        <begin position="50"/>
        <end position="68"/>
    </location>
</feature>
<evidence type="ECO:0000313" key="2">
    <source>
        <dbReference type="EMBL" id="SVA36221.1"/>
    </source>
</evidence>
<protein>
    <submittedName>
        <fullName evidence="2">Uncharacterized protein</fullName>
    </submittedName>
</protein>
<dbReference type="AlphaFoldDB" id="A0A381V889"/>
<keyword evidence="1" id="KW-1133">Transmembrane helix</keyword>
<feature type="transmembrane region" description="Helical" evidence="1">
    <location>
        <begin position="134"/>
        <end position="153"/>
    </location>
</feature>
<keyword evidence="1" id="KW-0472">Membrane</keyword>
<sequence length="233" mass="26916">MNSKDGIFPSWAWIWLPIAALAVELGFRMLNEPVYRIFWQSELGPVETGTVVVLLSGILAGLMALRQVGKLPARWLKGWLILAIAGSIYFCGEEASWGQHWVGWETPQAMSNLNDQDETNLHNTSSWLDQKPRLLLELGILIGSLLYPLYLWLRQRAWPSDPADVHYWIWPDRQLLPTALLAMAVVLPQRFEKLFGWPVPYPLDIRTSETQEFYFALFISLYLYSFQKRLHAK</sequence>
<accession>A0A381V889</accession>
<reference evidence="2" key="1">
    <citation type="submission" date="2018-05" db="EMBL/GenBank/DDBJ databases">
        <authorList>
            <person name="Lanie J.A."/>
            <person name="Ng W.-L."/>
            <person name="Kazmierczak K.M."/>
            <person name="Andrzejewski T.M."/>
            <person name="Davidsen T.M."/>
            <person name="Wayne K.J."/>
            <person name="Tettelin H."/>
            <person name="Glass J.I."/>
            <person name="Rusch D."/>
            <person name="Podicherti R."/>
            <person name="Tsui H.-C.T."/>
            <person name="Winkler M.E."/>
        </authorList>
    </citation>
    <scope>NUCLEOTIDE SEQUENCE</scope>
</reference>
<gene>
    <name evidence="2" type="ORF">METZ01_LOCUS89075</name>
</gene>
<dbReference type="EMBL" id="UINC01008041">
    <property type="protein sequence ID" value="SVA36221.1"/>
    <property type="molecule type" value="Genomic_DNA"/>
</dbReference>
<name>A0A381V889_9ZZZZ</name>